<feature type="compositionally biased region" description="Polar residues" evidence="1">
    <location>
        <begin position="278"/>
        <end position="287"/>
    </location>
</feature>
<gene>
    <name evidence="2" type="ORF">TREES_T100021432</name>
</gene>
<feature type="compositionally biased region" description="Polar residues" evidence="1">
    <location>
        <begin position="134"/>
        <end position="144"/>
    </location>
</feature>
<feature type="region of interest" description="Disordered" evidence="1">
    <location>
        <begin position="278"/>
        <end position="298"/>
    </location>
</feature>
<feature type="region of interest" description="Disordered" evidence="1">
    <location>
        <begin position="134"/>
        <end position="167"/>
    </location>
</feature>
<sequence>MGEDAALHMARAGLRLLPAHRKGRTTVRVGSTGRGGRASRGRSWDLNETLARSAPRSAAAGREQGRFVALFAQESRLELPVLNRGELACGSHPGRPVSPGYIWTETGGAGAGLSTWLWQKGLAPISTLRGSLPPQSCGSLQHVSPHSRRTGRGARLDPSHKPNPSRRSAVIIPCVSSPQGQQICTQAFETNSPGPGPLRTESFHTTQSFFLNSSSDPGCSHTSAMALLPAVYGGACQPAEQSQTDERSTSSRGEAPLPSRIRARVPLCQFWFQNESSANPENSQVTRGTREGARSAYGRGGTCCPGASAHRVPAVLRPSAYSPPSSSGQPTVTPLHSSRLSGQDRGVAGSADNPKVLPTVTFTEDLGPPGQHGLPPDCCALRFHMELAFFMGTCSTRAGDLNTDALEPLSLRVLQKAV</sequence>
<feature type="compositionally biased region" description="Polar residues" evidence="1">
    <location>
        <begin position="322"/>
        <end position="341"/>
    </location>
</feature>
<dbReference type="AlphaFoldDB" id="L9L288"/>
<dbReference type="Proteomes" id="UP000011518">
    <property type="component" value="Unassembled WGS sequence"/>
</dbReference>
<keyword evidence="3" id="KW-1185">Reference proteome</keyword>
<protein>
    <submittedName>
        <fullName evidence="2">Uncharacterized protein</fullName>
    </submittedName>
</protein>
<organism evidence="2 3">
    <name type="scientific">Tupaia chinensis</name>
    <name type="common">Chinese tree shrew</name>
    <name type="synonym">Tupaia belangeri chinensis</name>
    <dbReference type="NCBI Taxonomy" id="246437"/>
    <lineage>
        <taxon>Eukaryota</taxon>
        <taxon>Metazoa</taxon>
        <taxon>Chordata</taxon>
        <taxon>Craniata</taxon>
        <taxon>Vertebrata</taxon>
        <taxon>Euteleostomi</taxon>
        <taxon>Mammalia</taxon>
        <taxon>Eutheria</taxon>
        <taxon>Euarchontoglires</taxon>
        <taxon>Scandentia</taxon>
        <taxon>Tupaiidae</taxon>
        <taxon>Tupaia</taxon>
    </lineage>
</organism>
<evidence type="ECO:0000256" key="1">
    <source>
        <dbReference type="SAM" id="MobiDB-lite"/>
    </source>
</evidence>
<dbReference type="InParanoid" id="L9L288"/>
<dbReference type="EMBL" id="KB320548">
    <property type="protein sequence ID" value="ELW69063.1"/>
    <property type="molecule type" value="Genomic_DNA"/>
</dbReference>
<proteinExistence type="predicted"/>
<evidence type="ECO:0000313" key="2">
    <source>
        <dbReference type="EMBL" id="ELW69063.1"/>
    </source>
</evidence>
<feature type="region of interest" description="Disordered" evidence="1">
    <location>
        <begin position="237"/>
        <end position="258"/>
    </location>
</feature>
<reference evidence="3" key="2">
    <citation type="journal article" date="2013" name="Nat. Commun.">
        <title>Genome of the Chinese tree shrew.</title>
        <authorList>
            <person name="Fan Y."/>
            <person name="Huang Z.Y."/>
            <person name="Cao C.C."/>
            <person name="Chen C.S."/>
            <person name="Chen Y.X."/>
            <person name="Fan D.D."/>
            <person name="He J."/>
            <person name="Hou H.L."/>
            <person name="Hu L."/>
            <person name="Hu X.T."/>
            <person name="Jiang X.T."/>
            <person name="Lai R."/>
            <person name="Lang Y.S."/>
            <person name="Liang B."/>
            <person name="Liao S.G."/>
            <person name="Mu D."/>
            <person name="Ma Y.Y."/>
            <person name="Niu Y.Y."/>
            <person name="Sun X.Q."/>
            <person name="Xia J.Q."/>
            <person name="Xiao J."/>
            <person name="Xiong Z.Q."/>
            <person name="Xu L."/>
            <person name="Yang L."/>
            <person name="Zhang Y."/>
            <person name="Zhao W."/>
            <person name="Zhao X.D."/>
            <person name="Zheng Y.T."/>
            <person name="Zhou J.M."/>
            <person name="Zhu Y.B."/>
            <person name="Zhang G.J."/>
            <person name="Wang J."/>
            <person name="Yao Y.G."/>
        </authorList>
    </citation>
    <scope>NUCLEOTIDE SEQUENCE [LARGE SCALE GENOMIC DNA]</scope>
</reference>
<reference evidence="3" key="1">
    <citation type="submission" date="2012-07" db="EMBL/GenBank/DDBJ databases">
        <title>Genome of the Chinese tree shrew, a rising model animal genetically related to primates.</title>
        <authorList>
            <person name="Zhang G."/>
            <person name="Fan Y."/>
            <person name="Yao Y."/>
            <person name="Huang Z."/>
        </authorList>
    </citation>
    <scope>NUCLEOTIDE SEQUENCE [LARGE SCALE GENOMIC DNA]</scope>
</reference>
<name>L9L288_TUPCH</name>
<feature type="region of interest" description="Disordered" evidence="1">
    <location>
        <begin position="317"/>
        <end position="356"/>
    </location>
</feature>
<evidence type="ECO:0000313" key="3">
    <source>
        <dbReference type="Proteomes" id="UP000011518"/>
    </source>
</evidence>
<accession>L9L288</accession>